<keyword evidence="1" id="KW-1133">Transmembrane helix</keyword>
<feature type="domain" description="N-sulphoglucosamine sulphohydrolase C-terminal" evidence="2">
    <location>
        <begin position="23"/>
        <end position="95"/>
    </location>
</feature>
<evidence type="ECO:0000259" key="2">
    <source>
        <dbReference type="Pfam" id="PF16347"/>
    </source>
</evidence>
<evidence type="ECO:0000313" key="3">
    <source>
        <dbReference type="EMBL" id="GAI49746.1"/>
    </source>
</evidence>
<feature type="transmembrane region" description="Helical" evidence="1">
    <location>
        <begin position="12"/>
        <end position="29"/>
    </location>
</feature>
<dbReference type="SUPFAM" id="SSF53649">
    <property type="entry name" value="Alkaline phosphatase-like"/>
    <property type="match status" value="1"/>
</dbReference>
<dbReference type="InterPro" id="IPR032506">
    <property type="entry name" value="SGSH_C"/>
</dbReference>
<sequence>IIFLFRGCPKSIYVFIFFAIFSLYHYYEFPNEHMAKRHYGIRTGQHKLIHFYNDIDKWELYDLQEDPGEMNNLYGQPEYNEVIIELKKQLEILQAKYQDSDRSTY</sequence>
<feature type="non-terminal residue" evidence="3">
    <location>
        <position position="1"/>
    </location>
</feature>
<dbReference type="EMBL" id="BARV01041329">
    <property type="protein sequence ID" value="GAI49746.1"/>
    <property type="molecule type" value="Genomic_DNA"/>
</dbReference>
<evidence type="ECO:0000256" key="1">
    <source>
        <dbReference type="SAM" id="Phobius"/>
    </source>
</evidence>
<comment type="caution">
    <text evidence="3">The sequence shown here is derived from an EMBL/GenBank/DDBJ whole genome shotgun (WGS) entry which is preliminary data.</text>
</comment>
<proteinExistence type="predicted"/>
<dbReference type="Pfam" id="PF16347">
    <property type="entry name" value="SGSH_C"/>
    <property type="match status" value="1"/>
</dbReference>
<reference evidence="3" key="1">
    <citation type="journal article" date="2014" name="Front. Microbiol.">
        <title>High frequency of phylogenetically diverse reductive dehalogenase-homologous genes in deep subseafloor sedimentary metagenomes.</title>
        <authorList>
            <person name="Kawai M."/>
            <person name="Futagami T."/>
            <person name="Toyoda A."/>
            <person name="Takaki Y."/>
            <person name="Nishi S."/>
            <person name="Hori S."/>
            <person name="Arai W."/>
            <person name="Tsubouchi T."/>
            <person name="Morono Y."/>
            <person name="Uchiyama I."/>
            <person name="Ito T."/>
            <person name="Fujiyama A."/>
            <person name="Inagaki F."/>
            <person name="Takami H."/>
        </authorList>
    </citation>
    <scope>NUCLEOTIDE SEQUENCE</scope>
    <source>
        <strain evidence="3">Expedition CK06-06</strain>
    </source>
</reference>
<dbReference type="AlphaFoldDB" id="X1Q4R3"/>
<organism evidence="3">
    <name type="scientific">marine sediment metagenome</name>
    <dbReference type="NCBI Taxonomy" id="412755"/>
    <lineage>
        <taxon>unclassified sequences</taxon>
        <taxon>metagenomes</taxon>
        <taxon>ecological metagenomes</taxon>
    </lineage>
</organism>
<dbReference type="Gene3D" id="3.40.720.10">
    <property type="entry name" value="Alkaline Phosphatase, subunit A"/>
    <property type="match status" value="1"/>
</dbReference>
<keyword evidence="1" id="KW-0812">Transmembrane</keyword>
<keyword evidence="1" id="KW-0472">Membrane</keyword>
<name>X1Q4R3_9ZZZZ</name>
<dbReference type="InterPro" id="IPR017850">
    <property type="entry name" value="Alkaline_phosphatase_core_sf"/>
</dbReference>
<protein>
    <recommendedName>
        <fullName evidence="2">N-sulphoglucosamine sulphohydrolase C-terminal domain-containing protein</fullName>
    </recommendedName>
</protein>
<accession>X1Q4R3</accession>
<gene>
    <name evidence="3" type="ORF">S06H3_62614</name>
</gene>